<feature type="transmembrane region" description="Helical" evidence="6">
    <location>
        <begin position="53"/>
        <end position="73"/>
    </location>
</feature>
<dbReference type="InterPro" id="IPR014743">
    <property type="entry name" value="Cl-channel_core"/>
</dbReference>
<feature type="transmembrane region" description="Helical" evidence="6">
    <location>
        <begin position="307"/>
        <end position="328"/>
    </location>
</feature>
<dbReference type="PROSITE" id="PS51257">
    <property type="entry name" value="PROKAR_LIPOPROTEIN"/>
    <property type="match status" value="1"/>
</dbReference>
<keyword evidence="3 6" id="KW-1133">Transmembrane helix</keyword>
<evidence type="ECO:0000256" key="4">
    <source>
        <dbReference type="ARBA" id="ARBA00023136"/>
    </source>
</evidence>
<evidence type="ECO:0000256" key="2">
    <source>
        <dbReference type="ARBA" id="ARBA00022692"/>
    </source>
</evidence>
<comment type="subcellular location">
    <subcellularLocation>
        <location evidence="1">Membrane</location>
        <topology evidence="1">Multi-pass membrane protein</topology>
    </subcellularLocation>
</comment>
<dbReference type="SUPFAM" id="SSF81340">
    <property type="entry name" value="Clc chloride channel"/>
    <property type="match status" value="1"/>
</dbReference>
<keyword evidence="8" id="KW-1185">Reference proteome</keyword>
<dbReference type="Pfam" id="PF00654">
    <property type="entry name" value="Voltage_CLC"/>
    <property type="match status" value="1"/>
</dbReference>
<keyword evidence="4 6" id="KW-0472">Membrane</keyword>
<feature type="transmembrane region" description="Helical" evidence="6">
    <location>
        <begin position="20"/>
        <end position="41"/>
    </location>
</feature>
<gene>
    <name evidence="7" type="ORF">SAMN05192579_10632</name>
</gene>
<name>A0A1I4BZA2_9GAMM</name>
<evidence type="ECO:0000256" key="5">
    <source>
        <dbReference type="ARBA" id="ARBA00023303"/>
    </source>
</evidence>
<dbReference type="RefSeq" id="WP_175481529.1">
    <property type="nucleotide sequence ID" value="NZ_FOSR01000006.1"/>
</dbReference>
<feature type="transmembrane region" description="Helical" evidence="6">
    <location>
        <begin position="224"/>
        <end position="245"/>
    </location>
</feature>
<evidence type="ECO:0000313" key="8">
    <source>
        <dbReference type="Proteomes" id="UP000198725"/>
    </source>
</evidence>
<keyword evidence="5" id="KW-0813">Transport</keyword>
<dbReference type="Proteomes" id="UP000198725">
    <property type="component" value="Unassembled WGS sequence"/>
</dbReference>
<reference evidence="8" key="1">
    <citation type="submission" date="2016-10" db="EMBL/GenBank/DDBJ databases">
        <authorList>
            <person name="Varghese N."/>
            <person name="Submissions S."/>
        </authorList>
    </citation>
    <scope>NUCLEOTIDE SEQUENCE [LARGE SCALE GENOMIC DNA]</scope>
    <source>
        <strain evidence="8">MO64</strain>
    </source>
</reference>
<evidence type="ECO:0000256" key="3">
    <source>
        <dbReference type="ARBA" id="ARBA00022989"/>
    </source>
</evidence>
<evidence type="ECO:0000256" key="1">
    <source>
        <dbReference type="ARBA" id="ARBA00004141"/>
    </source>
</evidence>
<feature type="transmembrane region" description="Helical" evidence="6">
    <location>
        <begin position="149"/>
        <end position="174"/>
    </location>
</feature>
<organism evidence="7 8">
    <name type="scientific">Rhodanobacter glycinis</name>
    <dbReference type="NCBI Taxonomy" id="582702"/>
    <lineage>
        <taxon>Bacteria</taxon>
        <taxon>Pseudomonadati</taxon>
        <taxon>Pseudomonadota</taxon>
        <taxon>Gammaproteobacteria</taxon>
        <taxon>Lysobacterales</taxon>
        <taxon>Rhodanobacteraceae</taxon>
        <taxon>Rhodanobacter</taxon>
    </lineage>
</organism>
<proteinExistence type="predicted"/>
<keyword evidence="5" id="KW-0406">Ion transport</keyword>
<keyword evidence="5" id="KW-0407">Ion channel</keyword>
<dbReference type="InterPro" id="IPR001807">
    <property type="entry name" value="ClC"/>
</dbReference>
<feature type="transmembrane region" description="Helical" evidence="6">
    <location>
        <begin position="265"/>
        <end position="287"/>
    </location>
</feature>
<protein>
    <submittedName>
        <fullName evidence="7">H+/Cl-antiporter ClcA</fullName>
    </submittedName>
</protein>
<sequence>MRGSHLTEPLVMLATVLQWLVLATLTGILVGTGCSLFLRILFATAGHTYTAPLWLQMAVLPVGGLLNGLLLYYGKRQNRTGLKDSVIIAVNDQNGKLPWKTLWIKPVATLITLGCGGSAGKEGPCSHLGASIAAGLGELLHLNSELRRRLVACGVSAGFASVFGTPIAGAIYGVEMLAIGRIRHNFLFPAIVAGVTSYEVSRFWGVPYPKINVSFVGDFTELLFLKTVMIGILCGVVAWIFIELLHGMRRQFTRLRERFGIWPPLMPCIGGVILALLIVVIPNQYMGLSLPLMDNALQGQPMPYLGFLWKALLVAVTLGSGFYGGVITEQFVMGAVAGGAFAHLFGLSPPLGAAVGLVSVVAAASNTPIAAILMGVELLGGDSTLYVAGASIAAYLIVGHRSVYPEQQIAATKTSWMTARADVLVSQEKVRLSGELLRWWHERRHPGTPYTADPTDPPEDRL</sequence>
<accession>A0A1I4BZA2</accession>
<feature type="transmembrane region" description="Helical" evidence="6">
    <location>
        <begin position="340"/>
        <end position="363"/>
    </location>
</feature>
<dbReference type="GO" id="GO:0016020">
    <property type="term" value="C:membrane"/>
    <property type="evidence" value="ECO:0007669"/>
    <property type="project" value="UniProtKB-SubCell"/>
</dbReference>
<dbReference type="AlphaFoldDB" id="A0A1I4BZA2"/>
<dbReference type="Gene3D" id="1.10.3080.10">
    <property type="entry name" value="Clc chloride channel"/>
    <property type="match status" value="1"/>
</dbReference>
<evidence type="ECO:0000313" key="7">
    <source>
        <dbReference type="EMBL" id="SFK74025.1"/>
    </source>
</evidence>
<evidence type="ECO:0000256" key="6">
    <source>
        <dbReference type="SAM" id="Phobius"/>
    </source>
</evidence>
<dbReference type="PRINTS" id="PR00762">
    <property type="entry name" value="CLCHANNEL"/>
</dbReference>
<dbReference type="PANTHER" id="PTHR43427:SF12">
    <property type="entry name" value="CHLORIDE TRANSPORTER"/>
    <property type="match status" value="1"/>
</dbReference>
<dbReference type="GO" id="GO:0015108">
    <property type="term" value="F:chloride transmembrane transporter activity"/>
    <property type="evidence" value="ECO:0007669"/>
    <property type="project" value="InterPro"/>
</dbReference>
<dbReference type="InterPro" id="IPR050368">
    <property type="entry name" value="ClC-type_chloride_channel"/>
</dbReference>
<feature type="transmembrane region" description="Helical" evidence="6">
    <location>
        <begin position="369"/>
        <end position="398"/>
    </location>
</feature>
<dbReference type="EMBL" id="FOSR01000006">
    <property type="protein sequence ID" value="SFK74025.1"/>
    <property type="molecule type" value="Genomic_DNA"/>
</dbReference>
<dbReference type="PANTHER" id="PTHR43427">
    <property type="entry name" value="CHLORIDE CHANNEL PROTEIN CLC-E"/>
    <property type="match status" value="1"/>
</dbReference>
<keyword evidence="2 6" id="KW-0812">Transmembrane</keyword>